<dbReference type="Proteomes" id="UP000521017">
    <property type="component" value="Unassembled WGS sequence"/>
</dbReference>
<dbReference type="RefSeq" id="WP_184626516.1">
    <property type="nucleotide sequence ID" value="NZ_JACHCC010000008.1"/>
</dbReference>
<proteinExistence type="predicted"/>
<comment type="caution">
    <text evidence="1">The sequence shown here is derived from an EMBL/GenBank/DDBJ whole genome shotgun (WGS) entry which is preliminary data.</text>
</comment>
<dbReference type="AlphaFoldDB" id="A0A7X0ML66"/>
<dbReference type="EMBL" id="JACHCC010000008">
    <property type="protein sequence ID" value="MBB6501108.1"/>
    <property type="molecule type" value="Genomic_DNA"/>
</dbReference>
<protein>
    <submittedName>
        <fullName evidence="1">Uncharacterized protein</fullName>
    </submittedName>
</protein>
<name>A0A7X0ML66_9SPHI</name>
<accession>A0A7X0ML66</accession>
<organism evidence="1 2">
    <name type="scientific">Pedobacter cryoconitis</name>
    <dbReference type="NCBI Taxonomy" id="188932"/>
    <lineage>
        <taxon>Bacteria</taxon>
        <taxon>Pseudomonadati</taxon>
        <taxon>Bacteroidota</taxon>
        <taxon>Sphingobacteriia</taxon>
        <taxon>Sphingobacteriales</taxon>
        <taxon>Sphingobacteriaceae</taxon>
        <taxon>Pedobacter</taxon>
    </lineage>
</organism>
<sequence length="141" mass="16389">MRVFLIILAVVLSIVSLALFLLLQAAGDFGKPTYRIIPILSQDRKFTIYIKAKNWGVTGDHQCTIISTSPEKEFEPDSTREIIFKELEPFLYKSNKDTLFLYVRKKSIIPKNIRSKWIIQQIETDNSKMMDLRKRGPLNKI</sequence>
<evidence type="ECO:0000313" key="1">
    <source>
        <dbReference type="EMBL" id="MBB6501108.1"/>
    </source>
</evidence>
<gene>
    <name evidence="1" type="ORF">HDF25_003271</name>
</gene>
<evidence type="ECO:0000313" key="2">
    <source>
        <dbReference type="Proteomes" id="UP000521017"/>
    </source>
</evidence>
<reference evidence="1 2" key="1">
    <citation type="submission" date="2020-08" db="EMBL/GenBank/DDBJ databases">
        <title>Genomic Encyclopedia of Type Strains, Phase IV (KMG-V): Genome sequencing to study the core and pangenomes of soil and plant-associated prokaryotes.</title>
        <authorList>
            <person name="Whitman W."/>
        </authorList>
    </citation>
    <scope>NUCLEOTIDE SEQUENCE [LARGE SCALE GENOMIC DNA]</scope>
    <source>
        <strain evidence="1 2">M2T3</strain>
    </source>
</reference>